<proteinExistence type="predicted"/>
<name>A0A644ZFY0_9ZZZZ</name>
<reference evidence="5" key="1">
    <citation type="submission" date="2019-08" db="EMBL/GenBank/DDBJ databases">
        <authorList>
            <person name="Kucharzyk K."/>
            <person name="Murdoch R.W."/>
            <person name="Higgins S."/>
            <person name="Loffler F."/>
        </authorList>
    </citation>
    <scope>NUCLEOTIDE SEQUENCE</scope>
</reference>
<organism evidence="5">
    <name type="scientific">bioreactor metagenome</name>
    <dbReference type="NCBI Taxonomy" id="1076179"/>
    <lineage>
        <taxon>unclassified sequences</taxon>
        <taxon>metagenomes</taxon>
        <taxon>ecological metagenomes</taxon>
    </lineage>
</organism>
<dbReference type="InterPro" id="IPR001387">
    <property type="entry name" value="Cro/C1-type_HTH"/>
</dbReference>
<keyword evidence="3" id="KW-0812">Transmembrane</keyword>
<dbReference type="Pfam" id="PF01381">
    <property type="entry name" value="HTH_3"/>
    <property type="match status" value="1"/>
</dbReference>
<dbReference type="SUPFAM" id="SSF47413">
    <property type="entry name" value="lambda repressor-like DNA-binding domains"/>
    <property type="match status" value="1"/>
</dbReference>
<dbReference type="Gene3D" id="1.10.260.40">
    <property type="entry name" value="lambda repressor-like DNA-binding domains"/>
    <property type="match status" value="1"/>
</dbReference>
<dbReference type="GO" id="GO:0003677">
    <property type="term" value="F:DNA binding"/>
    <property type="evidence" value="ECO:0007669"/>
    <property type="project" value="UniProtKB-KW"/>
</dbReference>
<keyword evidence="1" id="KW-0238">DNA-binding</keyword>
<evidence type="ECO:0000256" key="3">
    <source>
        <dbReference type="SAM" id="Phobius"/>
    </source>
</evidence>
<dbReference type="PROSITE" id="PS50943">
    <property type="entry name" value="HTH_CROC1"/>
    <property type="match status" value="1"/>
</dbReference>
<dbReference type="CDD" id="cd00093">
    <property type="entry name" value="HTH_XRE"/>
    <property type="match status" value="1"/>
</dbReference>
<evidence type="ECO:0000259" key="4">
    <source>
        <dbReference type="PROSITE" id="PS50943"/>
    </source>
</evidence>
<protein>
    <recommendedName>
        <fullName evidence="4">HTH cro/C1-type domain-containing protein</fullName>
    </recommendedName>
</protein>
<accession>A0A644ZFY0</accession>
<evidence type="ECO:0000256" key="1">
    <source>
        <dbReference type="ARBA" id="ARBA00023125"/>
    </source>
</evidence>
<feature type="transmembrane region" description="Helical" evidence="3">
    <location>
        <begin position="146"/>
        <end position="166"/>
    </location>
</feature>
<comment type="caution">
    <text evidence="5">The sequence shown here is derived from an EMBL/GenBank/DDBJ whole genome shotgun (WGS) entry which is preliminary data.</text>
</comment>
<keyword evidence="3" id="KW-0472">Membrane</keyword>
<feature type="coiled-coil region" evidence="2">
    <location>
        <begin position="69"/>
        <end position="96"/>
    </location>
</feature>
<gene>
    <name evidence="5" type="ORF">SDC9_85431</name>
</gene>
<keyword evidence="2" id="KW-0175">Coiled coil</keyword>
<dbReference type="SMART" id="SM00530">
    <property type="entry name" value="HTH_XRE"/>
    <property type="match status" value="1"/>
</dbReference>
<evidence type="ECO:0000256" key="2">
    <source>
        <dbReference type="SAM" id="Coils"/>
    </source>
</evidence>
<sequence length="184" mass="20812">MEESILKGCKIMLLGERLRETRQKKGVSQSTVAEHLNISRQSISKWENNSSYPDLDNLVRLSEYYEVTVDDLLKENQGLKKKIEENNEKIKDSQKKLAYIQMNGDRDEGLVLLMLNLLSCLIAPLGLIITPIILKRNKATNTFYKLVFVAGVISLLVNAFGLYAHLGNLFHWGGPSSVEYIGNQ</sequence>
<feature type="transmembrane region" description="Helical" evidence="3">
    <location>
        <begin position="110"/>
        <end position="134"/>
    </location>
</feature>
<evidence type="ECO:0000313" key="5">
    <source>
        <dbReference type="EMBL" id="MPM38801.1"/>
    </source>
</evidence>
<dbReference type="AlphaFoldDB" id="A0A644ZFY0"/>
<dbReference type="EMBL" id="VSSQ01008412">
    <property type="protein sequence ID" value="MPM38801.1"/>
    <property type="molecule type" value="Genomic_DNA"/>
</dbReference>
<feature type="domain" description="HTH cro/C1-type" evidence="4">
    <location>
        <begin position="18"/>
        <end position="72"/>
    </location>
</feature>
<dbReference type="PANTHER" id="PTHR46558">
    <property type="entry name" value="TRACRIPTIONAL REGULATORY PROTEIN-RELATED-RELATED"/>
    <property type="match status" value="1"/>
</dbReference>
<dbReference type="InterPro" id="IPR010982">
    <property type="entry name" value="Lambda_DNA-bd_dom_sf"/>
</dbReference>
<dbReference type="PANTHER" id="PTHR46558:SF13">
    <property type="entry name" value="HTH-TYPE TRANSCRIPTIONAL REGULATOR IMMR"/>
    <property type="match status" value="1"/>
</dbReference>
<keyword evidence="3" id="KW-1133">Transmembrane helix</keyword>